<evidence type="ECO:0000256" key="1">
    <source>
        <dbReference type="ARBA" id="ARBA00004173"/>
    </source>
</evidence>
<evidence type="ECO:0000313" key="14">
    <source>
        <dbReference type="Proteomes" id="UP001187531"/>
    </source>
</evidence>
<dbReference type="AlphaFoldDB" id="A0AA88HMA3"/>
<keyword evidence="6 11" id="KW-0694">RNA-binding</keyword>
<organism evidence="13 14">
    <name type="scientific">Artemia franciscana</name>
    <name type="common">Brine shrimp</name>
    <name type="synonym">Artemia sanfranciscana</name>
    <dbReference type="NCBI Taxonomy" id="6661"/>
    <lineage>
        <taxon>Eukaryota</taxon>
        <taxon>Metazoa</taxon>
        <taxon>Ecdysozoa</taxon>
        <taxon>Arthropoda</taxon>
        <taxon>Crustacea</taxon>
        <taxon>Branchiopoda</taxon>
        <taxon>Anostraca</taxon>
        <taxon>Artemiidae</taxon>
        <taxon>Artemia</taxon>
    </lineage>
</organism>
<dbReference type="PIRSF" id="PIRSF027833">
    <property type="entry name" value="MtTFB2"/>
    <property type="match status" value="1"/>
</dbReference>
<gene>
    <name evidence="13" type="ORF">QYM36_013798</name>
</gene>
<comment type="caution">
    <text evidence="13">The sequence shown here is derived from an EMBL/GenBank/DDBJ whole genome shotgun (WGS) entry which is preliminary data.</text>
</comment>
<keyword evidence="9" id="KW-0496">Mitochondrion</keyword>
<keyword evidence="2 12" id="KW-0698">rRNA processing</keyword>
<keyword evidence="3 11" id="KW-0489">Methyltransferase</keyword>
<feature type="non-terminal residue" evidence="13">
    <location>
        <position position="1"/>
    </location>
</feature>
<evidence type="ECO:0000256" key="3">
    <source>
        <dbReference type="ARBA" id="ARBA00022603"/>
    </source>
</evidence>
<dbReference type="PROSITE" id="PS51689">
    <property type="entry name" value="SAM_RNA_A_N6_MT"/>
    <property type="match status" value="1"/>
</dbReference>
<dbReference type="PANTHER" id="PTHR11727">
    <property type="entry name" value="DIMETHYLADENOSINE TRANSFERASE"/>
    <property type="match status" value="1"/>
</dbReference>
<dbReference type="EC" id="2.1.1.-" evidence="12"/>
<dbReference type="EMBL" id="JAVRJZ010000017">
    <property type="protein sequence ID" value="KAK2710271.1"/>
    <property type="molecule type" value="Genomic_DNA"/>
</dbReference>
<dbReference type="Proteomes" id="UP001187531">
    <property type="component" value="Unassembled WGS sequence"/>
</dbReference>
<evidence type="ECO:0000256" key="5">
    <source>
        <dbReference type="ARBA" id="ARBA00022691"/>
    </source>
</evidence>
<keyword evidence="14" id="KW-1185">Reference proteome</keyword>
<evidence type="ECO:0000256" key="12">
    <source>
        <dbReference type="RuleBase" id="RU362106"/>
    </source>
</evidence>
<comment type="subcellular location">
    <subcellularLocation>
        <location evidence="1">Mitochondrion</location>
    </subcellularLocation>
</comment>
<evidence type="ECO:0000256" key="8">
    <source>
        <dbReference type="ARBA" id="ARBA00023015"/>
    </source>
</evidence>
<sequence>MGNMKNFSASLRRFSSCAEKTDDFSLQGLLKATRQKLSWEIKTCRYQPWIKDPRVAASVASHLNKNKQNNLVVEIFPGFGAVTESLLRSGRRVVVYERRSFLKKRMEALKEQFTVFFDCNFENYYLPTSIHLENEITENFYQHLPNVPWYSQDSQKFQCLTPIVTKHRLLNHAVCFAQTTGIFHCGRPDLYILANWKIAEILFSSPDSMFFSSSSVMFQRFFNMEVIDEYPQAAFEPNYCFLQKTGKSLSTMFEKTKGMLIRISLKEDLLKENPGSEEIPGFFLFINWCFHQRSERIIPALEQWSPGIGFDIIDKLGISIFIQFKSLTSADFFEIYKIVRKRG</sequence>
<reference evidence="13" key="1">
    <citation type="submission" date="2023-07" db="EMBL/GenBank/DDBJ databases">
        <title>Chromosome-level genome assembly of Artemia franciscana.</title>
        <authorList>
            <person name="Jo E."/>
        </authorList>
    </citation>
    <scope>NUCLEOTIDE SEQUENCE</scope>
    <source>
        <tissue evidence="13">Whole body</tissue>
    </source>
</reference>
<dbReference type="GO" id="GO:0034246">
    <property type="term" value="F:mitochondrial transcription factor activity"/>
    <property type="evidence" value="ECO:0007669"/>
    <property type="project" value="TreeGrafter"/>
</dbReference>
<name>A0AA88HMA3_ARTSF</name>
<keyword evidence="4 11" id="KW-0808">Transferase</keyword>
<evidence type="ECO:0000256" key="4">
    <source>
        <dbReference type="ARBA" id="ARBA00022679"/>
    </source>
</evidence>
<dbReference type="GO" id="GO:0000179">
    <property type="term" value="F:rRNA (adenine-N6,N6-)-dimethyltransferase activity"/>
    <property type="evidence" value="ECO:0007669"/>
    <property type="project" value="UniProtKB-UniRule"/>
</dbReference>
<evidence type="ECO:0000313" key="13">
    <source>
        <dbReference type="EMBL" id="KAK2710271.1"/>
    </source>
</evidence>
<evidence type="ECO:0000256" key="2">
    <source>
        <dbReference type="ARBA" id="ARBA00022552"/>
    </source>
</evidence>
<dbReference type="Gene3D" id="3.40.50.150">
    <property type="entry name" value="Vaccinia Virus protein VP39"/>
    <property type="match status" value="1"/>
</dbReference>
<comment type="caution">
    <text evidence="11">Lacks conserved residue(s) required for the propagation of feature annotation.</text>
</comment>
<proteinExistence type="inferred from homology"/>
<protein>
    <recommendedName>
        <fullName evidence="12">rRNA adenine N(6)-methyltransferase</fullName>
        <ecNumber evidence="12">2.1.1.-</ecNumber>
    </recommendedName>
</protein>
<keyword evidence="10" id="KW-0804">Transcription</keyword>
<comment type="similarity">
    <text evidence="11 12">Belongs to the class I-like SAM-binding methyltransferase superfamily. rRNA adenine N(6)-methyltransferase family.</text>
</comment>
<feature type="binding site" evidence="11">
    <location>
        <position position="50"/>
    </location>
    <ligand>
        <name>S-adenosyl-L-methionine</name>
        <dbReference type="ChEBI" id="CHEBI:59789"/>
    </ligand>
</feature>
<dbReference type="SUPFAM" id="SSF53335">
    <property type="entry name" value="S-adenosyl-L-methionine-dependent methyltransferases"/>
    <property type="match status" value="1"/>
</dbReference>
<dbReference type="InterPro" id="IPR001737">
    <property type="entry name" value="KsgA/Erm"/>
</dbReference>
<dbReference type="Pfam" id="PF00398">
    <property type="entry name" value="RrnaAD"/>
    <property type="match status" value="1"/>
</dbReference>
<evidence type="ECO:0000256" key="10">
    <source>
        <dbReference type="ARBA" id="ARBA00023163"/>
    </source>
</evidence>
<keyword evidence="5 11" id="KW-0949">S-adenosyl-L-methionine</keyword>
<accession>A0AA88HMA3</accession>
<evidence type="ECO:0000256" key="9">
    <source>
        <dbReference type="ARBA" id="ARBA00023128"/>
    </source>
</evidence>
<dbReference type="InterPro" id="IPR029063">
    <property type="entry name" value="SAM-dependent_MTases_sf"/>
</dbReference>
<dbReference type="GO" id="GO:0006391">
    <property type="term" value="P:transcription initiation at mitochondrial promoter"/>
    <property type="evidence" value="ECO:0007669"/>
    <property type="project" value="TreeGrafter"/>
</dbReference>
<evidence type="ECO:0000256" key="6">
    <source>
        <dbReference type="ARBA" id="ARBA00022884"/>
    </source>
</evidence>
<feature type="binding site" evidence="11">
    <location>
        <position position="154"/>
    </location>
    <ligand>
        <name>S-adenosyl-L-methionine</name>
        <dbReference type="ChEBI" id="CHEBI:59789"/>
    </ligand>
</feature>
<dbReference type="PANTHER" id="PTHR11727:SF13">
    <property type="entry name" value="DIMETHYLADENOSINE TRANSFERASE 2, MITOCHONDRIAL"/>
    <property type="match status" value="1"/>
</dbReference>
<evidence type="ECO:0000256" key="11">
    <source>
        <dbReference type="PROSITE-ProRule" id="PRU01026"/>
    </source>
</evidence>
<keyword evidence="7" id="KW-0809">Transit peptide</keyword>
<dbReference type="GO" id="GO:0003723">
    <property type="term" value="F:RNA binding"/>
    <property type="evidence" value="ECO:0007669"/>
    <property type="project" value="UniProtKB-UniRule"/>
</dbReference>
<feature type="binding site" evidence="11">
    <location>
        <position position="97"/>
    </location>
    <ligand>
        <name>S-adenosyl-L-methionine</name>
        <dbReference type="ChEBI" id="CHEBI:59789"/>
    </ligand>
</feature>
<dbReference type="GO" id="GO:0005759">
    <property type="term" value="C:mitochondrial matrix"/>
    <property type="evidence" value="ECO:0007669"/>
    <property type="project" value="TreeGrafter"/>
</dbReference>
<evidence type="ECO:0000256" key="7">
    <source>
        <dbReference type="ARBA" id="ARBA00022946"/>
    </source>
</evidence>
<keyword evidence="8" id="KW-0805">Transcription regulation</keyword>